<accession>A0A6I4NYW3</accession>
<evidence type="ECO:0000313" key="2">
    <source>
        <dbReference type="Proteomes" id="UP000438182"/>
    </source>
</evidence>
<evidence type="ECO:0008006" key="3">
    <source>
        <dbReference type="Google" id="ProtNLM"/>
    </source>
</evidence>
<proteinExistence type="predicted"/>
<dbReference type="SUPFAM" id="SSF48452">
    <property type="entry name" value="TPR-like"/>
    <property type="match status" value="2"/>
</dbReference>
<evidence type="ECO:0000313" key="1">
    <source>
        <dbReference type="EMBL" id="MWB99533.1"/>
    </source>
</evidence>
<dbReference type="Gene3D" id="1.25.40.10">
    <property type="entry name" value="Tetratricopeptide repeat domain"/>
    <property type="match status" value="2"/>
</dbReference>
<name>A0A6I4NYW3_9MICO</name>
<gene>
    <name evidence="1" type="ORF">GB864_13365</name>
</gene>
<protein>
    <recommendedName>
        <fullName evidence="3">Tetratricopeptide repeat protein</fullName>
    </recommendedName>
</protein>
<reference evidence="1 2" key="1">
    <citation type="submission" date="2019-12" db="EMBL/GenBank/DDBJ databases">
        <authorList>
            <person name="Kim Y.S."/>
        </authorList>
    </citation>
    <scope>NUCLEOTIDE SEQUENCE [LARGE SCALE GENOMIC DNA]</scope>
    <source>
        <strain evidence="1 2">MMS17-SY077</strain>
    </source>
</reference>
<dbReference type="RefSeq" id="WP_160425860.1">
    <property type="nucleotide sequence ID" value="NZ_WSTA01000065.1"/>
</dbReference>
<keyword evidence="2" id="KW-1185">Reference proteome</keyword>
<dbReference type="Proteomes" id="UP000438182">
    <property type="component" value="Unassembled WGS sequence"/>
</dbReference>
<dbReference type="AlphaFoldDB" id="A0A6I4NYW3"/>
<dbReference type="EMBL" id="WSTA01000065">
    <property type="protein sequence ID" value="MWB99533.1"/>
    <property type="molecule type" value="Genomic_DNA"/>
</dbReference>
<dbReference type="InterPro" id="IPR011990">
    <property type="entry name" value="TPR-like_helical_dom_sf"/>
</dbReference>
<comment type="caution">
    <text evidence="1">The sequence shown here is derived from an EMBL/GenBank/DDBJ whole genome shotgun (WGS) entry which is preliminary data.</text>
</comment>
<sequence>MSAERIEALLESIDRTPWGAEERALVDEALALALVEGDEPLEYRVRLRLNASANMSGDSDALLSSFAWCLAKHDADPVRFPAQPDGEGGVDLLWHFKWMAGTLSASPLFGTEQIRAVLDDMQAHYERAGAGPSGVAMARFDAAVANGWRDEAAEAYRVLTTTPRDEYSHCDACVRSATADYLVETGREAEAIVLYEELVDGGFTCGEEPERALADSLIAYLRAGELDRAKAFHLRSYRDARGNADNVGIIAKHVRFCAITGNEARGLAILERHLGWLAHDPLNRRGHFALLGAAGVLLDAVVRSGHGATPVRGADAEELAEFFGAHEGSWTAAELSVASWAAAASIADAFDARNGNRHLAERLAELRELADEHYGVPLAAEGFAPAAPVEAPEPATSAEWLERTSERFALGDLDGALVSATSGLEAGDGDAAVRAELLGARVSALVGLDRRDEAVAALPERIAALGAAGRESAAALEERLGLVLHGAAGPADLDVLESELAAAEAAATAPEAADLAVTLAHARLAAEDREGAAAAIEVAYALAGSLPADDRLRIASALLAANLRAAADARESAVEALDRVLVPGADRVTRGDAHRLRARLHAGDGDFDAAILDADAALDLDYALADRARILDDCVLAAAILDDLGRPDEAVSRYRLAVQQAELAEAPGLLGLRYGLGRQLVRAGHADESIELLQSVYDEETATEAPVVARAETLQLLGSAFRDTGEYGSAAGAWFTAADLFEEGEAKAGAVTTLLDLARLHVGLDYRDEGIELLERAVALVEGDQEYIGSYVDARHLLGQTRGGAGDERALADFDVVADLAREHEADYLLADVTDSRARALGALGRIDEAVATALGAADLFEEAGATIPAGSATLVAADALQGAERHDEAVVLYGAAIERLVDHPGATATARLRLADSLEALGRAADAATERRLAED</sequence>
<organism evidence="1 2">
    <name type="scientific">Agromyces seonyuensis</name>
    <dbReference type="NCBI Taxonomy" id="2662446"/>
    <lineage>
        <taxon>Bacteria</taxon>
        <taxon>Bacillati</taxon>
        <taxon>Actinomycetota</taxon>
        <taxon>Actinomycetes</taxon>
        <taxon>Micrococcales</taxon>
        <taxon>Microbacteriaceae</taxon>
        <taxon>Agromyces</taxon>
    </lineage>
</organism>